<dbReference type="Pfam" id="PF00584">
    <property type="entry name" value="SecE"/>
    <property type="match status" value="1"/>
</dbReference>
<dbReference type="GO" id="GO:0005886">
    <property type="term" value="C:plasma membrane"/>
    <property type="evidence" value="ECO:0007669"/>
    <property type="project" value="UniProtKB-SubCell"/>
</dbReference>
<dbReference type="GO" id="GO:0043952">
    <property type="term" value="P:protein transport by the Sec complex"/>
    <property type="evidence" value="ECO:0007669"/>
    <property type="project" value="UniProtKB-UniRule"/>
</dbReference>
<evidence type="ECO:0000313" key="11">
    <source>
        <dbReference type="Proteomes" id="UP000035159"/>
    </source>
</evidence>
<dbReference type="NCBIfam" id="TIGR00964">
    <property type="entry name" value="secE_bact"/>
    <property type="match status" value="1"/>
</dbReference>
<evidence type="ECO:0000313" key="10">
    <source>
        <dbReference type="EMBL" id="AKI97941.1"/>
    </source>
</evidence>
<evidence type="ECO:0000256" key="4">
    <source>
        <dbReference type="ARBA" id="ARBA00022692"/>
    </source>
</evidence>
<evidence type="ECO:0000256" key="6">
    <source>
        <dbReference type="ARBA" id="ARBA00022989"/>
    </source>
</evidence>
<comment type="subcellular location">
    <subcellularLocation>
        <location evidence="9">Cell membrane</location>
        <topology evidence="9">Single-pass membrane protein</topology>
    </subcellularLocation>
    <subcellularLocation>
        <location evidence="1">Membrane</location>
    </subcellularLocation>
</comment>
<gene>
    <name evidence="9" type="primary">secE</name>
    <name evidence="10" type="ORF">IX53_09040</name>
</gene>
<evidence type="ECO:0000256" key="5">
    <source>
        <dbReference type="ARBA" id="ARBA00022927"/>
    </source>
</evidence>
<dbReference type="GO" id="GO:0006605">
    <property type="term" value="P:protein targeting"/>
    <property type="evidence" value="ECO:0007669"/>
    <property type="project" value="UniProtKB-UniRule"/>
</dbReference>
<keyword evidence="6 9" id="KW-1133">Transmembrane helix</keyword>
<dbReference type="GO" id="GO:0009306">
    <property type="term" value="P:protein secretion"/>
    <property type="evidence" value="ECO:0007669"/>
    <property type="project" value="UniProtKB-UniRule"/>
</dbReference>
<keyword evidence="5 9" id="KW-0653">Protein transport</keyword>
<evidence type="ECO:0000256" key="7">
    <source>
        <dbReference type="ARBA" id="ARBA00023010"/>
    </source>
</evidence>
<dbReference type="InterPro" id="IPR005807">
    <property type="entry name" value="SecE_bac"/>
</dbReference>
<dbReference type="KEGG" id="kpf:IX53_09040"/>
<protein>
    <recommendedName>
        <fullName evidence="9">Protein translocase subunit SecE</fullName>
    </recommendedName>
</protein>
<dbReference type="STRING" id="1330330.IX53_09040"/>
<dbReference type="PANTHER" id="PTHR33910:SF1">
    <property type="entry name" value="PROTEIN TRANSLOCASE SUBUNIT SECE"/>
    <property type="match status" value="1"/>
</dbReference>
<proteinExistence type="inferred from homology"/>
<dbReference type="OrthoDB" id="9813233at2"/>
<reference evidence="10 11" key="1">
    <citation type="submission" date="2015-04" db="EMBL/GenBank/DDBJ databases">
        <title>Complete Genome Sequence of Kosmotoga pacifica SLHLJ1.</title>
        <authorList>
            <person name="Jiang L.J."/>
            <person name="Shao Z.Z."/>
            <person name="Jebbar M."/>
        </authorList>
    </citation>
    <scope>NUCLEOTIDE SEQUENCE [LARGE SCALE GENOMIC DNA]</scope>
    <source>
        <strain evidence="10 11">SLHLJ1</strain>
    </source>
</reference>
<dbReference type="PANTHER" id="PTHR33910">
    <property type="entry name" value="PROTEIN TRANSLOCASE SUBUNIT SECE"/>
    <property type="match status" value="1"/>
</dbReference>
<evidence type="ECO:0000256" key="8">
    <source>
        <dbReference type="ARBA" id="ARBA00023136"/>
    </source>
</evidence>
<evidence type="ECO:0000256" key="3">
    <source>
        <dbReference type="ARBA" id="ARBA00022475"/>
    </source>
</evidence>
<evidence type="ECO:0000256" key="1">
    <source>
        <dbReference type="ARBA" id="ARBA00004370"/>
    </source>
</evidence>
<dbReference type="Gene3D" id="1.20.5.1030">
    <property type="entry name" value="Preprotein translocase secy subunit"/>
    <property type="match status" value="1"/>
</dbReference>
<evidence type="ECO:0000256" key="2">
    <source>
        <dbReference type="ARBA" id="ARBA00022448"/>
    </source>
</evidence>
<dbReference type="Proteomes" id="UP000035159">
    <property type="component" value="Chromosome"/>
</dbReference>
<keyword evidence="8 9" id="KW-0472">Membrane</keyword>
<dbReference type="GO" id="GO:0008320">
    <property type="term" value="F:protein transmembrane transporter activity"/>
    <property type="evidence" value="ECO:0007669"/>
    <property type="project" value="UniProtKB-UniRule"/>
</dbReference>
<comment type="similarity">
    <text evidence="9">Belongs to the SecE/SEC61-gamma family.</text>
</comment>
<name>A0A0G2ZCZ3_9BACT</name>
<dbReference type="InterPro" id="IPR001901">
    <property type="entry name" value="Translocase_SecE/Sec61-g"/>
</dbReference>
<dbReference type="EMBL" id="CP011232">
    <property type="protein sequence ID" value="AKI97941.1"/>
    <property type="molecule type" value="Genomic_DNA"/>
</dbReference>
<keyword evidence="3 9" id="KW-1003">Cell membrane</keyword>
<dbReference type="RefSeq" id="WP_047755076.1">
    <property type="nucleotide sequence ID" value="NZ_CAJUHA010000018.1"/>
</dbReference>
<sequence length="68" mass="7502">MAQAKFWKFLSEVRYEVKKVTWPNKKQLVSTTGAVVFVLLVSGAFLGLLDILFTNVIRNALAALTGGM</sequence>
<keyword evidence="7 9" id="KW-0811">Translocation</keyword>
<dbReference type="PROSITE" id="PS01067">
    <property type="entry name" value="SECE_SEC61G"/>
    <property type="match status" value="1"/>
</dbReference>
<dbReference type="GO" id="GO:0065002">
    <property type="term" value="P:intracellular protein transmembrane transport"/>
    <property type="evidence" value="ECO:0007669"/>
    <property type="project" value="UniProtKB-UniRule"/>
</dbReference>
<keyword evidence="11" id="KW-1185">Reference proteome</keyword>
<keyword evidence="2 9" id="KW-0813">Transport</keyword>
<accession>A0A0G2ZCZ3</accession>
<organism evidence="10 11">
    <name type="scientific">Kosmotoga pacifica</name>
    <dbReference type="NCBI Taxonomy" id="1330330"/>
    <lineage>
        <taxon>Bacteria</taxon>
        <taxon>Thermotogati</taxon>
        <taxon>Thermotogota</taxon>
        <taxon>Thermotogae</taxon>
        <taxon>Kosmotogales</taxon>
        <taxon>Kosmotogaceae</taxon>
        <taxon>Kosmotoga</taxon>
    </lineage>
</organism>
<dbReference type="InterPro" id="IPR038379">
    <property type="entry name" value="SecE_sf"/>
</dbReference>
<dbReference type="AlphaFoldDB" id="A0A0G2ZCZ3"/>
<comment type="function">
    <text evidence="9">Essential subunit of the Sec protein translocation channel SecYEG. Clamps together the 2 halves of SecY. May contact the channel plug during translocation.</text>
</comment>
<dbReference type="PATRIC" id="fig|1330330.3.peg.1837"/>
<feature type="transmembrane region" description="Helical" evidence="9">
    <location>
        <begin position="28"/>
        <end position="49"/>
    </location>
</feature>
<comment type="subunit">
    <text evidence="9">Component of the Sec protein translocase complex. Heterotrimer consisting of SecY, SecE and SecG subunits. The heterotrimers can form oligomers, although 1 heterotrimer is thought to be able to translocate proteins. Interacts with the ribosome. Interacts with SecDF, and other proteins may be involved. Interacts with SecA.</text>
</comment>
<evidence type="ECO:0000256" key="9">
    <source>
        <dbReference type="HAMAP-Rule" id="MF_00422"/>
    </source>
</evidence>
<dbReference type="HAMAP" id="MF_00422">
    <property type="entry name" value="SecE"/>
    <property type="match status" value="1"/>
</dbReference>
<keyword evidence="4 9" id="KW-0812">Transmembrane</keyword>